<dbReference type="SUPFAM" id="SSF52317">
    <property type="entry name" value="Class I glutamine amidotransferase-like"/>
    <property type="match status" value="1"/>
</dbReference>
<organism evidence="2 3">
    <name type="scientific">Streptomyces siamensis</name>
    <dbReference type="NCBI Taxonomy" id="1274986"/>
    <lineage>
        <taxon>Bacteria</taxon>
        <taxon>Bacillati</taxon>
        <taxon>Actinomycetota</taxon>
        <taxon>Actinomycetes</taxon>
        <taxon>Kitasatosporales</taxon>
        <taxon>Streptomycetaceae</taxon>
        <taxon>Streptomyces</taxon>
    </lineage>
</organism>
<dbReference type="EMBL" id="BAABKB010000021">
    <property type="protein sequence ID" value="GAA5020799.1"/>
    <property type="molecule type" value="Genomic_DNA"/>
</dbReference>
<evidence type="ECO:0000313" key="3">
    <source>
        <dbReference type="Proteomes" id="UP001501759"/>
    </source>
</evidence>
<reference evidence="3" key="1">
    <citation type="journal article" date="2019" name="Int. J. Syst. Evol. Microbiol.">
        <title>The Global Catalogue of Microorganisms (GCM) 10K type strain sequencing project: providing services to taxonomists for standard genome sequencing and annotation.</title>
        <authorList>
            <consortium name="The Broad Institute Genomics Platform"/>
            <consortium name="The Broad Institute Genome Sequencing Center for Infectious Disease"/>
            <person name="Wu L."/>
            <person name="Ma J."/>
        </authorList>
    </citation>
    <scope>NUCLEOTIDE SEQUENCE [LARGE SCALE GENOMIC DNA]</scope>
    <source>
        <strain evidence="3">JCM 18409</strain>
    </source>
</reference>
<accession>A0ABP9J749</accession>
<feature type="region of interest" description="Disordered" evidence="1">
    <location>
        <begin position="152"/>
        <end position="251"/>
    </location>
</feature>
<keyword evidence="3" id="KW-1185">Reference proteome</keyword>
<proteinExistence type="predicted"/>
<dbReference type="InterPro" id="IPR032633">
    <property type="entry name" value="ThiJ-like"/>
</dbReference>
<sequence length="251" mass="26820">MPEPSPQKEEMEMTKALFVVSAADRWTLNDGTAHPSGFWGEELAMPHKIFTEAGWEITIATPGGKAPTLDRLSMSRTAGLPSKLREVSRYLDSIRSELNSPRELAKTDPDDFDVVFYPGGHGPMEDLAVDPVSGALLSRVLRSGKPLALSVQHRGEAQQLRPQGSVASGGPSARGRSGLRQGTSAAVPVRGRRPEPVHRPEPRVLRTARQAARGGSDQDGTPNALTRLPRHLVGGSAAGHGGKVPSPTLDR</sequence>
<feature type="compositionally biased region" description="Basic and acidic residues" evidence="1">
    <location>
        <begin position="192"/>
        <end position="204"/>
    </location>
</feature>
<dbReference type="Proteomes" id="UP001501759">
    <property type="component" value="Unassembled WGS sequence"/>
</dbReference>
<dbReference type="Pfam" id="PF17124">
    <property type="entry name" value="ThiJ_like"/>
    <property type="match status" value="1"/>
</dbReference>
<evidence type="ECO:0008006" key="4">
    <source>
        <dbReference type="Google" id="ProtNLM"/>
    </source>
</evidence>
<name>A0ABP9J749_9ACTN</name>
<dbReference type="InterPro" id="IPR029062">
    <property type="entry name" value="Class_I_gatase-like"/>
</dbReference>
<dbReference type="Gene3D" id="3.40.50.880">
    <property type="match status" value="1"/>
</dbReference>
<gene>
    <name evidence="2" type="ORF">GCM10023335_50990</name>
</gene>
<comment type="caution">
    <text evidence="2">The sequence shown here is derived from an EMBL/GenBank/DDBJ whole genome shotgun (WGS) entry which is preliminary data.</text>
</comment>
<evidence type="ECO:0000313" key="2">
    <source>
        <dbReference type="EMBL" id="GAA5020799.1"/>
    </source>
</evidence>
<evidence type="ECO:0000256" key="1">
    <source>
        <dbReference type="SAM" id="MobiDB-lite"/>
    </source>
</evidence>
<protein>
    <recommendedName>
        <fullName evidence="4">Type 1 glutamine amidotransferase domain-containing protein</fullName>
    </recommendedName>
</protein>
<feature type="compositionally biased region" description="Low complexity" evidence="1">
    <location>
        <begin position="164"/>
        <end position="178"/>
    </location>
</feature>